<feature type="compositionally biased region" description="Low complexity" evidence="1">
    <location>
        <begin position="1"/>
        <end position="20"/>
    </location>
</feature>
<name>A0A0L6V4I8_9BASI</name>
<feature type="region of interest" description="Disordered" evidence="1">
    <location>
        <begin position="176"/>
        <end position="249"/>
    </location>
</feature>
<dbReference type="AlphaFoldDB" id="A0A0L6V4I8"/>
<keyword evidence="3" id="KW-1185">Reference proteome</keyword>
<feature type="compositionally biased region" description="Polar residues" evidence="1">
    <location>
        <begin position="176"/>
        <end position="197"/>
    </location>
</feature>
<dbReference type="Proteomes" id="UP000037035">
    <property type="component" value="Unassembled WGS sequence"/>
</dbReference>
<gene>
    <name evidence="2" type="ORF">VP01_2779g3</name>
</gene>
<feature type="region of interest" description="Disordered" evidence="1">
    <location>
        <begin position="1"/>
        <end position="45"/>
    </location>
</feature>
<organism evidence="2 3">
    <name type="scientific">Puccinia sorghi</name>
    <dbReference type="NCBI Taxonomy" id="27349"/>
    <lineage>
        <taxon>Eukaryota</taxon>
        <taxon>Fungi</taxon>
        <taxon>Dikarya</taxon>
        <taxon>Basidiomycota</taxon>
        <taxon>Pucciniomycotina</taxon>
        <taxon>Pucciniomycetes</taxon>
        <taxon>Pucciniales</taxon>
        <taxon>Pucciniaceae</taxon>
        <taxon>Puccinia</taxon>
    </lineage>
</organism>
<protein>
    <submittedName>
        <fullName evidence="2">Uncharacterized protein</fullName>
    </submittedName>
</protein>
<dbReference type="OrthoDB" id="2503200at2759"/>
<feature type="compositionally biased region" description="Polar residues" evidence="1">
    <location>
        <begin position="21"/>
        <end position="41"/>
    </location>
</feature>
<evidence type="ECO:0000313" key="3">
    <source>
        <dbReference type="Proteomes" id="UP000037035"/>
    </source>
</evidence>
<comment type="caution">
    <text evidence="2">The sequence shown here is derived from an EMBL/GenBank/DDBJ whole genome shotgun (WGS) entry which is preliminary data.</text>
</comment>
<feature type="region of interest" description="Disordered" evidence="1">
    <location>
        <begin position="82"/>
        <end position="106"/>
    </location>
</feature>
<sequence>MSQSQLSSGTSSPNSPVTTPRNMYQNPPTSGQRTPDSSSQAHKLPLGAIASPLGPFFRQRAKICALEKVESTSLDAALADLDSDSSNKSRNRSTSQSSKNSEGRLSAVSFSSISSRESYQSIATPISTLDDELLPPTLPRIAFEDWSKFGISLFTPKLSNPHSKIYYHYPSMSKQKTNVSPLSGTGQRARSRSSTVHGCSLPKHIQHDVPRNFISSPSSHPAVPNRPNPGSPLTRHVSLRHPLERNYTR</sequence>
<proteinExistence type="predicted"/>
<evidence type="ECO:0000313" key="2">
    <source>
        <dbReference type="EMBL" id="KNZ55060.1"/>
    </source>
</evidence>
<dbReference type="VEuPathDB" id="FungiDB:VP01_2779g3"/>
<reference evidence="2 3" key="1">
    <citation type="submission" date="2015-08" db="EMBL/GenBank/DDBJ databases">
        <title>Next Generation Sequencing and Analysis of the Genome of Puccinia sorghi L Schw, the Causal Agent of Maize Common Rust.</title>
        <authorList>
            <person name="Rochi L."/>
            <person name="Burguener G."/>
            <person name="Darino M."/>
            <person name="Turjanski A."/>
            <person name="Kreff E."/>
            <person name="Dieguez M.J."/>
            <person name="Sacco F."/>
        </authorList>
    </citation>
    <scope>NUCLEOTIDE SEQUENCE [LARGE SCALE GENOMIC DNA]</scope>
    <source>
        <strain evidence="2 3">RO10H11247</strain>
    </source>
</reference>
<dbReference type="EMBL" id="LAVV01007700">
    <property type="protein sequence ID" value="KNZ55060.1"/>
    <property type="molecule type" value="Genomic_DNA"/>
</dbReference>
<evidence type="ECO:0000256" key="1">
    <source>
        <dbReference type="SAM" id="MobiDB-lite"/>
    </source>
</evidence>
<accession>A0A0L6V4I8</accession>